<evidence type="ECO:0000313" key="2">
    <source>
        <dbReference type="Proteomes" id="UP000323506"/>
    </source>
</evidence>
<reference evidence="1 2" key="1">
    <citation type="submission" date="2019-06" db="EMBL/GenBank/DDBJ databases">
        <title>WGS assembly of Gossypium darwinii.</title>
        <authorList>
            <person name="Chen Z.J."/>
            <person name="Sreedasyam A."/>
            <person name="Ando A."/>
            <person name="Song Q."/>
            <person name="De L."/>
            <person name="Hulse-Kemp A."/>
            <person name="Ding M."/>
            <person name="Ye W."/>
            <person name="Kirkbride R."/>
            <person name="Jenkins J."/>
            <person name="Plott C."/>
            <person name="Lovell J."/>
            <person name="Lin Y.-M."/>
            <person name="Vaughn R."/>
            <person name="Liu B."/>
            <person name="Li W."/>
            <person name="Simpson S."/>
            <person name="Scheffler B."/>
            <person name="Saski C."/>
            <person name="Grover C."/>
            <person name="Hu G."/>
            <person name="Conover J."/>
            <person name="Carlson J."/>
            <person name="Shu S."/>
            <person name="Boston L."/>
            <person name="Williams M."/>
            <person name="Peterson D."/>
            <person name="Mcgee K."/>
            <person name="Jones D."/>
            <person name="Wendel J."/>
            <person name="Stelly D."/>
            <person name="Grimwood J."/>
            <person name="Schmutz J."/>
        </authorList>
    </citation>
    <scope>NUCLEOTIDE SEQUENCE [LARGE SCALE GENOMIC DNA]</scope>
    <source>
        <strain evidence="1">1808015.09</strain>
    </source>
</reference>
<dbReference type="Proteomes" id="UP000323506">
    <property type="component" value="Chromosome A08"/>
</dbReference>
<dbReference type="EMBL" id="CM017695">
    <property type="protein sequence ID" value="TYH06926.1"/>
    <property type="molecule type" value="Genomic_DNA"/>
</dbReference>
<keyword evidence="2" id="KW-1185">Reference proteome</keyword>
<protein>
    <submittedName>
        <fullName evidence="1">Uncharacterized protein</fullName>
    </submittedName>
</protein>
<dbReference type="AlphaFoldDB" id="A0A5D2FNS2"/>
<organism evidence="1 2">
    <name type="scientific">Gossypium darwinii</name>
    <name type="common">Darwin's cotton</name>
    <name type="synonym">Gossypium barbadense var. darwinii</name>
    <dbReference type="NCBI Taxonomy" id="34276"/>
    <lineage>
        <taxon>Eukaryota</taxon>
        <taxon>Viridiplantae</taxon>
        <taxon>Streptophyta</taxon>
        <taxon>Embryophyta</taxon>
        <taxon>Tracheophyta</taxon>
        <taxon>Spermatophyta</taxon>
        <taxon>Magnoliopsida</taxon>
        <taxon>eudicotyledons</taxon>
        <taxon>Gunneridae</taxon>
        <taxon>Pentapetalae</taxon>
        <taxon>rosids</taxon>
        <taxon>malvids</taxon>
        <taxon>Malvales</taxon>
        <taxon>Malvaceae</taxon>
        <taxon>Malvoideae</taxon>
        <taxon>Gossypium</taxon>
    </lineage>
</organism>
<proteinExistence type="predicted"/>
<accession>A0A5D2FNS2</accession>
<name>A0A5D2FNS2_GOSDA</name>
<evidence type="ECO:0000313" key="1">
    <source>
        <dbReference type="EMBL" id="TYH06926.1"/>
    </source>
</evidence>
<sequence length="61" mass="6905">MESFISITTTVVLLPTNQQFWRNHDGSYRSELSATSMTISSDLFNFFTLGETSIPTPCRAR</sequence>
<gene>
    <name evidence="1" type="ORF">ES288_A08G192000v1</name>
</gene>